<keyword evidence="1" id="KW-1133">Transmembrane helix</keyword>
<name>A0A167DPB5_9GAMM</name>
<dbReference type="PATRIC" id="fig|1365251.3.peg.3351"/>
<feature type="transmembrane region" description="Helical" evidence="1">
    <location>
        <begin position="190"/>
        <end position="207"/>
    </location>
</feature>
<feature type="transmembrane region" description="Helical" evidence="1">
    <location>
        <begin position="71"/>
        <end position="92"/>
    </location>
</feature>
<evidence type="ECO:0000256" key="1">
    <source>
        <dbReference type="SAM" id="Phobius"/>
    </source>
</evidence>
<protein>
    <submittedName>
        <fullName evidence="2">Uncharacterized protein</fullName>
    </submittedName>
</protein>
<dbReference type="AlphaFoldDB" id="A0A167DPB5"/>
<evidence type="ECO:0000313" key="3">
    <source>
        <dbReference type="Proteomes" id="UP000076503"/>
    </source>
</evidence>
<feature type="transmembrane region" description="Helical" evidence="1">
    <location>
        <begin position="12"/>
        <end position="30"/>
    </location>
</feature>
<sequence length="300" mass="34283">MWNDYGKERWEWLFLIDVLIAIPVICFICVKDKKEALLKALILICLAVLIGSYIIPDEHKVLWPYLEQDRYLVLAIVLLFELAAVFSVYWAINIALKKGQDPDVSLEQSVSRYLGSGKFAQFFCFEIRMWTFALVPKRIHTKTYQGNVHFSYHQKDGSHSNLLGFIILIAIEIPIVHLLLHFIWSPMAANIISLLTIFSLVFFIAEYRAITKRPISLTEDTLIIRYGLYNPIVIPLNNILDIKQNNQPVTRGKDLKRFNYSGVPNIGISLNKPKGTTKSLFIGVDDPANFIASINSRLAP</sequence>
<feature type="transmembrane region" description="Helical" evidence="1">
    <location>
        <begin position="37"/>
        <end position="55"/>
    </location>
</feature>
<dbReference type="Proteomes" id="UP000076503">
    <property type="component" value="Unassembled WGS sequence"/>
</dbReference>
<gene>
    <name evidence="2" type="ORF">N476_20165</name>
</gene>
<feature type="transmembrane region" description="Helical" evidence="1">
    <location>
        <begin position="162"/>
        <end position="184"/>
    </location>
</feature>
<evidence type="ECO:0000313" key="2">
    <source>
        <dbReference type="EMBL" id="KZN49156.1"/>
    </source>
</evidence>
<comment type="caution">
    <text evidence="2">The sequence shown here is derived from an EMBL/GenBank/DDBJ whole genome shotgun (WGS) entry which is preliminary data.</text>
</comment>
<organism evidence="2 3">
    <name type="scientific">Pseudoalteromonas luteoviolacea H33</name>
    <dbReference type="NCBI Taxonomy" id="1365251"/>
    <lineage>
        <taxon>Bacteria</taxon>
        <taxon>Pseudomonadati</taxon>
        <taxon>Pseudomonadota</taxon>
        <taxon>Gammaproteobacteria</taxon>
        <taxon>Alteromonadales</taxon>
        <taxon>Pseudoalteromonadaceae</taxon>
        <taxon>Pseudoalteromonas</taxon>
    </lineage>
</organism>
<accession>A0A167DPB5</accession>
<keyword evidence="1" id="KW-0812">Transmembrane</keyword>
<keyword evidence="1" id="KW-0472">Membrane</keyword>
<dbReference type="EMBL" id="AUXZ01000083">
    <property type="protein sequence ID" value="KZN49156.1"/>
    <property type="molecule type" value="Genomic_DNA"/>
</dbReference>
<proteinExistence type="predicted"/>
<reference evidence="2 3" key="1">
    <citation type="submission" date="2013-07" db="EMBL/GenBank/DDBJ databases">
        <title>Comparative Genomic and Metabolomic Analysis of Twelve Strains of Pseudoalteromonas luteoviolacea.</title>
        <authorList>
            <person name="Vynne N.G."/>
            <person name="Mansson M."/>
            <person name="Gram L."/>
        </authorList>
    </citation>
    <scope>NUCLEOTIDE SEQUENCE [LARGE SCALE GENOMIC DNA]</scope>
    <source>
        <strain evidence="2 3">H33</strain>
    </source>
</reference>